<evidence type="ECO:0000313" key="3">
    <source>
        <dbReference type="Proteomes" id="UP000054600"/>
    </source>
</evidence>
<gene>
    <name evidence="2" type="ORF">Lsha_1453</name>
</gene>
<dbReference type="eggNOG" id="ENOG5033WJT">
    <property type="taxonomic scope" value="Bacteria"/>
</dbReference>
<name>A0A0W0YV05_9GAMM</name>
<feature type="transmembrane region" description="Helical" evidence="1">
    <location>
        <begin position="369"/>
        <end position="385"/>
    </location>
</feature>
<dbReference type="PATRIC" id="fig|1122169.6.peg.1674"/>
<feature type="transmembrane region" description="Helical" evidence="1">
    <location>
        <begin position="301"/>
        <end position="324"/>
    </location>
</feature>
<reference evidence="2 3" key="1">
    <citation type="submission" date="2015-11" db="EMBL/GenBank/DDBJ databases">
        <title>Genomic analysis of 38 Legionella species identifies large and diverse effector repertoires.</title>
        <authorList>
            <person name="Burstein D."/>
            <person name="Amaro F."/>
            <person name="Zusman T."/>
            <person name="Lifshitz Z."/>
            <person name="Cohen O."/>
            <person name="Gilbert J.A."/>
            <person name="Pupko T."/>
            <person name="Shuman H.A."/>
            <person name="Segal G."/>
        </authorList>
    </citation>
    <scope>NUCLEOTIDE SEQUENCE [LARGE SCALE GENOMIC DNA]</scope>
    <source>
        <strain evidence="2 3">ATCC 49655</strain>
    </source>
</reference>
<proteinExistence type="predicted"/>
<dbReference type="EMBL" id="LNYW01000043">
    <property type="protein sequence ID" value="KTD60736.1"/>
    <property type="molecule type" value="Genomic_DNA"/>
</dbReference>
<accession>A0A0W0YV05</accession>
<feature type="transmembrane region" description="Helical" evidence="1">
    <location>
        <begin position="135"/>
        <end position="157"/>
    </location>
</feature>
<dbReference type="Proteomes" id="UP000054600">
    <property type="component" value="Unassembled WGS sequence"/>
</dbReference>
<dbReference type="RefSeq" id="WP_018577593.1">
    <property type="nucleotide sequence ID" value="NZ_KB892404.1"/>
</dbReference>
<keyword evidence="3" id="KW-1185">Reference proteome</keyword>
<keyword evidence="1" id="KW-0812">Transmembrane</keyword>
<feature type="transmembrane region" description="Helical" evidence="1">
    <location>
        <begin position="190"/>
        <end position="206"/>
    </location>
</feature>
<evidence type="ECO:0008006" key="4">
    <source>
        <dbReference type="Google" id="ProtNLM"/>
    </source>
</evidence>
<organism evidence="2 3">
    <name type="scientific">Legionella shakespearei DSM 23087</name>
    <dbReference type="NCBI Taxonomy" id="1122169"/>
    <lineage>
        <taxon>Bacteria</taxon>
        <taxon>Pseudomonadati</taxon>
        <taxon>Pseudomonadota</taxon>
        <taxon>Gammaproteobacteria</taxon>
        <taxon>Legionellales</taxon>
        <taxon>Legionellaceae</taxon>
        <taxon>Legionella</taxon>
    </lineage>
</organism>
<keyword evidence="1" id="KW-0472">Membrane</keyword>
<protein>
    <recommendedName>
        <fullName evidence="4">Glycosyltransferase RgtA/B/C/D-like domain-containing protein</fullName>
    </recommendedName>
</protein>
<feature type="transmembrane region" description="Helical" evidence="1">
    <location>
        <begin position="218"/>
        <end position="240"/>
    </location>
</feature>
<feature type="transmembrane region" description="Helical" evidence="1">
    <location>
        <begin position="29"/>
        <end position="50"/>
    </location>
</feature>
<dbReference type="OrthoDB" id="6057226at2"/>
<dbReference type="STRING" id="1122169.Lsha_1453"/>
<evidence type="ECO:0000313" key="2">
    <source>
        <dbReference type="EMBL" id="KTD60736.1"/>
    </source>
</evidence>
<feature type="transmembrane region" description="Helical" evidence="1">
    <location>
        <begin position="70"/>
        <end position="89"/>
    </location>
</feature>
<comment type="caution">
    <text evidence="2">The sequence shown here is derived from an EMBL/GenBank/DDBJ whole genome shotgun (WGS) entry which is preliminary data.</text>
</comment>
<dbReference type="AlphaFoldDB" id="A0A0W0YV05"/>
<evidence type="ECO:0000256" key="1">
    <source>
        <dbReference type="SAM" id="Phobius"/>
    </source>
</evidence>
<feature type="transmembrane region" description="Helical" evidence="1">
    <location>
        <begin position="169"/>
        <end position="184"/>
    </location>
</feature>
<feature type="transmembrane region" description="Helical" evidence="1">
    <location>
        <begin position="336"/>
        <end position="357"/>
    </location>
</feature>
<sequence length="395" mass="45773">MDSLVLKSRRFNVTNRSCLFENELFKNSALFLVFILVVKLLVTVCSVYLYAKFAPFRDANYYLSSEINVWSTALIFNRTMFTIIIYYLLKHLLIYNILVHLFVSFFTGCIFWYVLREEYAYLDKFYLALILLSPHFLIWTSVVGKEVLAITGFLLVIKGCVDLSVWNKTKIIPVIIGFSIAALIRPHYALAYAYLFGISYLINILIRKQKMFIDVKVSLFLVLMFLSLIALCLFCLEPLYDSDLVLFMRTQQQSFLKITDSLGNRWDIYWNSAAHFFYNMGWGIPASIVGFTWSEALARFVMFPVFIEGCINLFTLIVTFCLLIRLIKTEPKYASIIIWGYSLAVLLGLLVNYPAGIFNPGSAVRYKQVLTPLFYFYPLLFIAAIKRKNSLIIDR</sequence>
<keyword evidence="1" id="KW-1133">Transmembrane helix</keyword>
<feature type="transmembrane region" description="Helical" evidence="1">
    <location>
        <begin position="94"/>
        <end position="115"/>
    </location>
</feature>